<protein>
    <submittedName>
        <fullName evidence="2">Uncharacterized protein</fullName>
    </submittedName>
</protein>
<feature type="transmembrane region" description="Helical" evidence="1">
    <location>
        <begin position="20"/>
        <end position="42"/>
    </location>
</feature>
<proteinExistence type="predicted"/>
<keyword evidence="1" id="KW-1133">Transmembrane helix</keyword>
<dbReference type="Proteomes" id="UP000663868">
    <property type="component" value="Unassembled WGS sequence"/>
</dbReference>
<comment type="caution">
    <text evidence="2">The sequence shown here is derived from an EMBL/GenBank/DDBJ whole genome shotgun (WGS) entry which is preliminary data.</text>
</comment>
<name>A0A819G0G1_9BILA</name>
<evidence type="ECO:0000256" key="1">
    <source>
        <dbReference type="SAM" id="Phobius"/>
    </source>
</evidence>
<sequence>MSSQSSATNYIWLLKSITKYLYQIGGPILICIGSLSCILSLIVFTKKSLRKNPCSLYFISYNIANLILMYSS</sequence>
<accession>A0A819G0G1</accession>
<dbReference type="AlphaFoldDB" id="A0A819G0G1"/>
<reference evidence="2" key="1">
    <citation type="submission" date="2021-02" db="EMBL/GenBank/DDBJ databases">
        <authorList>
            <person name="Nowell W R."/>
        </authorList>
    </citation>
    <scope>NUCLEOTIDE SEQUENCE</scope>
</reference>
<feature type="non-terminal residue" evidence="2">
    <location>
        <position position="72"/>
    </location>
</feature>
<dbReference type="EMBL" id="CAJOBB010001548">
    <property type="protein sequence ID" value="CAF3872175.1"/>
    <property type="molecule type" value="Genomic_DNA"/>
</dbReference>
<organism evidence="2 3">
    <name type="scientific">Adineta steineri</name>
    <dbReference type="NCBI Taxonomy" id="433720"/>
    <lineage>
        <taxon>Eukaryota</taxon>
        <taxon>Metazoa</taxon>
        <taxon>Spiralia</taxon>
        <taxon>Gnathifera</taxon>
        <taxon>Rotifera</taxon>
        <taxon>Eurotatoria</taxon>
        <taxon>Bdelloidea</taxon>
        <taxon>Adinetida</taxon>
        <taxon>Adinetidae</taxon>
        <taxon>Adineta</taxon>
    </lineage>
</organism>
<keyword evidence="1" id="KW-0812">Transmembrane</keyword>
<feature type="transmembrane region" description="Helical" evidence="1">
    <location>
        <begin position="54"/>
        <end position="71"/>
    </location>
</feature>
<gene>
    <name evidence="2" type="ORF">KXQ929_LOCUS21272</name>
</gene>
<evidence type="ECO:0000313" key="2">
    <source>
        <dbReference type="EMBL" id="CAF3872175.1"/>
    </source>
</evidence>
<evidence type="ECO:0000313" key="3">
    <source>
        <dbReference type="Proteomes" id="UP000663868"/>
    </source>
</evidence>
<keyword evidence="1" id="KW-0472">Membrane</keyword>